<evidence type="ECO:0000313" key="2">
    <source>
        <dbReference type="Proteomes" id="UP000192411"/>
    </source>
</evidence>
<proteinExistence type="predicted"/>
<dbReference type="EMBL" id="MVIM01000013">
    <property type="protein sequence ID" value="ORB63033.1"/>
    <property type="molecule type" value="Genomic_DNA"/>
</dbReference>
<name>A0A1X0JJH9_9MYCO</name>
<organism evidence="1 2">
    <name type="scientific">Mycolicibacterium tusciae</name>
    <dbReference type="NCBI Taxonomy" id="75922"/>
    <lineage>
        <taxon>Bacteria</taxon>
        <taxon>Bacillati</taxon>
        <taxon>Actinomycetota</taxon>
        <taxon>Actinomycetes</taxon>
        <taxon>Mycobacteriales</taxon>
        <taxon>Mycobacteriaceae</taxon>
        <taxon>Mycolicibacterium</taxon>
    </lineage>
</organism>
<reference evidence="1 2" key="1">
    <citation type="submission" date="2017-02" db="EMBL/GenBank/DDBJ databases">
        <title>The new phylogeny of genus Mycobacterium.</title>
        <authorList>
            <person name="Tortoli E."/>
            <person name="Trovato A."/>
            <person name="Cirillo D.M."/>
        </authorList>
    </citation>
    <scope>NUCLEOTIDE SEQUENCE [LARGE SCALE GENOMIC DNA]</scope>
    <source>
        <strain evidence="1 2">DSM 44338</strain>
    </source>
</reference>
<evidence type="ECO:0000313" key="1">
    <source>
        <dbReference type="EMBL" id="ORB63033.1"/>
    </source>
</evidence>
<keyword evidence="1" id="KW-0540">Nuclease</keyword>
<feature type="non-terminal residue" evidence="1">
    <location>
        <position position="1"/>
    </location>
</feature>
<accession>A0A1X0JJH9</accession>
<dbReference type="Proteomes" id="UP000192411">
    <property type="component" value="Unassembled WGS sequence"/>
</dbReference>
<keyword evidence="2" id="KW-1185">Reference proteome</keyword>
<gene>
    <name evidence="1" type="ORF">BST47_22060</name>
</gene>
<sequence length="35" mass="4077">PNTPPPDVPAYRGPLGERAQWWWYDPYEPPPPTDN</sequence>
<dbReference type="AlphaFoldDB" id="A0A1X0JJH9"/>
<comment type="caution">
    <text evidence="1">The sequence shown here is derived from an EMBL/GenBank/DDBJ whole genome shotgun (WGS) entry which is preliminary data.</text>
</comment>
<protein>
    <submittedName>
        <fullName evidence="1">HNH endonuclease</fullName>
    </submittedName>
</protein>
<keyword evidence="1" id="KW-0255">Endonuclease</keyword>
<keyword evidence="1" id="KW-0378">Hydrolase</keyword>
<dbReference type="GO" id="GO:0004519">
    <property type="term" value="F:endonuclease activity"/>
    <property type="evidence" value="ECO:0007669"/>
    <property type="project" value="UniProtKB-KW"/>
</dbReference>